<gene>
    <name evidence="2" type="ORF">ABB37_06351</name>
</gene>
<feature type="compositionally biased region" description="Low complexity" evidence="1">
    <location>
        <begin position="384"/>
        <end position="400"/>
    </location>
</feature>
<feature type="region of interest" description="Disordered" evidence="1">
    <location>
        <begin position="384"/>
        <end position="474"/>
    </location>
</feature>
<organism evidence="2 3">
    <name type="scientific">Leptomonas pyrrhocoris</name>
    <name type="common">Firebug parasite</name>
    <dbReference type="NCBI Taxonomy" id="157538"/>
    <lineage>
        <taxon>Eukaryota</taxon>
        <taxon>Discoba</taxon>
        <taxon>Euglenozoa</taxon>
        <taxon>Kinetoplastea</taxon>
        <taxon>Metakinetoplastina</taxon>
        <taxon>Trypanosomatida</taxon>
        <taxon>Trypanosomatidae</taxon>
        <taxon>Leishmaniinae</taxon>
        <taxon>Leptomonas</taxon>
    </lineage>
</organism>
<dbReference type="VEuPathDB" id="TriTrypDB:LpyrH10_14_0660"/>
<feature type="compositionally biased region" description="Polar residues" evidence="1">
    <location>
        <begin position="61"/>
        <end position="80"/>
    </location>
</feature>
<dbReference type="OMA" id="THAMTRH"/>
<keyword evidence="3" id="KW-1185">Reference proteome</keyword>
<name>A0A0N0DU02_LEPPY</name>
<reference evidence="2 3" key="1">
    <citation type="submission" date="2015-07" db="EMBL/GenBank/DDBJ databases">
        <title>High-quality genome of monoxenous trypanosomatid Leptomonas pyrrhocoris.</title>
        <authorList>
            <person name="Flegontov P."/>
            <person name="Butenko A."/>
            <person name="Firsov S."/>
            <person name="Vlcek C."/>
            <person name="Logacheva M.D."/>
            <person name="Field M."/>
            <person name="Filatov D."/>
            <person name="Flegontova O."/>
            <person name="Gerasimov E."/>
            <person name="Jackson A.P."/>
            <person name="Kelly S."/>
            <person name="Opperdoes F."/>
            <person name="O'Reilly A."/>
            <person name="Votypka J."/>
            <person name="Yurchenko V."/>
            <person name="Lukes J."/>
        </authorList>
    </citation>
    <scope>NUCLEOTIDE SEQUENCE [LARGE SCALE GENOMIC DNA]</scope>
    <source>
        <strain evidence="2">H10</strain>
    </source>
</reference>
<feature type="compositionally biased region" description="Basic and acidic residues" evidence="1">
    <location>
        <begin position="176"/>
        <end position="189"/>
    </location>
</feature>
<dbReference type="EMBL" id="LGTL01000014">
    <property type="protein sequence ID" value="KPA78185.1"/>
    <property type="molecule type" value="Genomic_DNA"/>
</dbReference>
<sequence>MHAFPSSPEGWQASPDQPRLPPPPLPNTTASTNLPIFPDRGFSTYGASVGSGAAPDGANLTAPSFYSNPNWANTATNSRSCVRPPPPSLSSNPFAPGCPAPPFSSLYGASARHGAPFTAAGVWDQNVDESSYGDALSAFRGHPPAAPPSRSAVLSAASAGCTQNENEEEIADDERDDGRTGAEEDEQRRGGCYHRGRQQEQQRQSNNDDAAFFDARTTLHTRLHLNPLVASANFASPSYASTDPITAALARQQQQLYNGEPRSPLSPRTLQALCSASAEGRQHSFLAQLTPDDVLAPPPLALTWYPAVPPGVTQHPNRKRRLSGEATTYAMARHEIDRLQEEGEDAWEGGNQRLTSTEEEGQEDSVVSTDVPMLPLRRARFDPTATSTVAAATGSTPSSADFTRMPPDTTTATSKNSDSRNELAAPEGSKEAVKAAGDASTAGGARTIAHAGAHQKRERSERVYEYMSHGRRLN</sequence>
<feature type="region of interest" description="Disordered" evidence="1">
    <location>
        <begin position="134"/>
        <end position="207"/>
    </location>
</feature>
<feature type="region of interest" description="Disordered" evidence="1">
    <location>
        <begin position="1"/>
        <end position="110"/>
    </location>
</feature>
<evidence type="ECO:0000313" key="2">
    <source>
        <dbReference type="EMBL" id="KPA78184.1"/>
    </source>
</evidence>
<dbReference type="Proteomes" id="UP000037923">
    <property type="component" value="Unassembled WGS sequence"/>
</dbReference>
<evidence type="ECO:0000313" key="3">
    <source>
        <dbReference type="Proteomes" id="UP000037923"/>
    </source>
</evidence>
<dbReference type="RefSeq" id="XP_015656623.1">
    <property type="nucleotide sequence ID" value="XM_015804645.1"/>
</dbReference>
<protein>
    <submittedName>
        <fullName evidence="2">Uncharacterized protein</fullName>
    </submittedName>
</protein>
<dbReference type="RefSeq" id="XP_015656624.1">
    <property type="nucleotide sequence ID" value="XM_015804646.1"/>
</dbReference>
<accession>A0A0N0DU02</accession>
<evidence type="ECO:0000256" key="1">
    <source>
        <dbReference type="SAM" id="MobiDB-lite"/>
    </source>
</evidence>
<dbReference type="AlphaFoldDB" id="A0A0N0DU02"/>
<feature type="compositionally biased region" description="Acidic residues" evidence="1">
    <location>
        <begin position="165"/>
        <end position="175"/>
    </location>
</feature>
<dbReference type="OrthoDB" id="266780at2759"/>
<dbReference type="EMBL" id="LGTL01000014">
    <property type="protein sequence ID" value="KPA78184.1"/>
    <property type="molecule type" value="Genomic_DNA"/>
</dbReference>
<comment type="caution">
    <text evidence="2">The sequence shown here is derived from an EMBL/GenBank/DDBJ whole genome shotgun (WGS) entry which is preliminary data.</text>
</comment>
<proteinExistence type="predicted"/>
<dbReference type="GeneID" id="26906640"/>